<name>A0A1H9WEZ8_9RHOB</name>
<accession>A0A1H9WEZ8</accession>
<organism evidence="1 2">
    <name type="scientific">Tranquillimonas rosea</name>
    <dbReference type="NCBI Taxonomy" id="641238"/>
    <lineage>
        <taxon>Bacteria</taxon>
        <taxon>Pseudomonadati</taxon>
        <taxon>Pseudomonadota</taxon>
        <taxon>Alphaproteobacteria</taxon>
        <taxon>Rhodobacterales</taxon>
        <taxon>Roseobacteraceae</taxon>
        <taxon>Tranquillimonas</taxon>
    </lineage>
</organism>
<keyword evidence="2" id="KW-1185">Reference proteome</keyword>
<dbReference type="STRING" id="641238.SAMN04490244_110124"/>
<gene>
    <name evidence="1" type="ORF">SAMN04490244_110124</name>
</gene>
<dbReference type="RefSeq" id="WP_092695481.1">
    <property type="nucleotide sequence ID" value="NZ_CBDDGO010000004.1"/>
</dbReference>
<evidence type="ECO:0008006" key="3">
    <source>
        <dbReference type="Google" id="ProtNLM"/>
    </source>
</evidence>
<proteinExistence type="predicted"/>
<dbReference type="InterPro" id="IPR045616">
    <property type="entry name" value="DUF6446"/>
</dbReference>
<sequence length="171" mass="18974">MTGKIVTLLIVAVALAAGGLMYWLQVYYYYETLGPEDAAITLVPQEADDPRPVDVAEFQGIDANSSPLRYRACFTLPDPDGLRDTYEVYPAPIPLTAPSWFDCFDAEAVGEALERDEARAYLAERNIEYGVDRVVAVFPDGRAYAWHQLNNCGETDYTGTPVTEECPPRPD</sequence>
<evidence type="ECO:0000313" key="2">
    <source>
        <dbReference type="Proteomes" id="UP000198885"/>
    </source>
</evidence>
<evidence type="ECO:0000313" key="1">
    <source>
        <dbReference type="EMBL" id="SES32361.1"/>
    </source>
</evidence>
<dbReference type="AlphaFoldDB" id="A0A1H9WEZ8"/>
<dbReference type="OrthoDB" id="7819947at2"/>
<reference evidence="1 2" key="1">
    <citation type="submission" date="2016-10" db="EMBL/GenBank/DDBJ databases">
        <authorList>
            <person name="de Groot N.N."/>
        </authorList>
    </citation>
    <scope>NUCLEOTIDE SEQUENCE [LARGE SCALE GENOMIC DNA]</scope>
    <source>
        <strain evidence="1 2">DSM 23042</strain>
    </source>
</reference>
<dbReference type="Pfam" id="PF20044">
    <property type="entry name" value="DUF6446"/>
    <property type="match status" value="1"/>
</dbReference>
<protein>
    <recommendedName>
        <fullName evidence="3">Histidine kinase</fullName>
    </recommendedName>
</protein>
<dbReference type="Proteomes" id="UP000198885">
    <property type="component" value="Unassembled WGS sequence"/>
</dbReference>
<dbReference type="EMBL" id="FOGU01000010">
    <property type="protein sequence ID" value="SES32361.1"/>
    <property type="molecule type" value="Genomic_DNA"/>
</dbReference>